<dbReference type="HOGENOM" id="CLU_1240468_0_0_1"/>
<accession>A0A0D0E6U0</accession>
<dbReference type="OrthoDB" id="10390524at2759"/>
<name>A0A0D0E6U0_9AGAM</name>
<dbReference type="InParanoid" id="A0A0D0E6U0"/>
<evidence type="ECO:0000313" key="3">
    <source>
        <dbReference type="Proteomes" id="UP000054538"/>
    </source>
</evidence>
<feature type="region of interest" description="Disordered" evidence="1">
    <location>
        <begin position="1"/>
        <end position="23"/>
    </location>
</feature>
<proteinExistence type="predicted"/>
<sequence>MPSQGTKTQSSSAGPAQSALDQSQNTWTGFAGESEGVDPLTSHARSAVLTPSLLEALWQTRLELAIFGLERRAVFNYVPSSHMRWHREDGRSHPLRSQLEARLIRGHARYLSEVLGIAIQPLPPERHIKHGGLVERFPSNGALITTRAIQRLEMHRSWFKWRGPLPAKFQRVPVLGSAVFAHRYSHGGKRVTRFWAWQRKGGVIRWTEVCSPLPPRYLAAGKQ</sequence>
<protein>
    <submittedName>
        <fullName evidence="2">Uncharacterized protein</fullName>
    </submittedName>
</protein>
<gene>
    <name evidence="2" type="ORF">PAXRUDRAFT_240228</name>
</gene>
<dbReference type="Proteomes" id="UP000054538">
    <property type="component" value="Unassembled WGS sequence"/>
</dbReference>
<reference evidence="2 3" key="1">
    <citation type="submission" date="2014-04" db="EMBL/GenBank/DDBJ databases">
        <authorList>
            <consortium name="DOE Joint Genome Institute"/>
            <person name="Kuo A."/>
            <person name="Kohler A."/>
            <person name="Jargeat P."/>
            <person name="Nagy L.G."/>
            <person name="Floudas D."/>
            <person name="Copeland A."/>
            <person name="Barry K.W."/>
            <person name="Cichocki N."/>
            <person name="Veneault-Fourrey C."/>
            <person name="LaButti K."/>
            <person name="Lindquist E.A."/>
            <person name="Lipzen A."/>
            <person name="Lundell T."/>
            <person name="Morin E."/>
            <person name="Murat C."/>
            <person name="Sun H."/>
            <person name="Tunlid A."/>
            <person name="Henrissat B."/>
            <person name="Grigoriev I.V."/>
            <person name="Hibbett D.S."/>
            <person name="Martin F."/>
            <person name="Nordberg H.P."/>
            <person name="Cantor M.N."/>
            <person name="Hua S.X."/>
        </authorList>
    </citation>
    <scope>NUCLEOTIDE SEQUENCE [LARGE SCALE GENOMIC DNA]</scope>
    <source>
        <strain evidence="2 3">Ve08.2h10</strain>
    </source>
</reference>
<dbReference type="EMBL" id="KN824944">
    <property type="protein sequence ID" value="KIK97269.1"/>
    <property type="molecule type" value="Genomic_DNA"/>
</dbReference>
<organism evidence="2 3">
    <name type="scientific">Paxillus rubicundulus Ve08.2h10</name>
    <dbReference type="NCBI Taxonomy" id="930991"/>
    <lineage>
        <taxon>Eukaryota</taxon>
        <taxon>Fungi</taxon>
        <taxon>Dikarya</taxon>
        <taxon>Basidiomycota</taxon>
        <taxon>Agaricomycotina</taxon>
        <taxon>Agaricomycetes</taxon>
        <taxon>Agaricomycetidae</taxon>
        <taxon>Boletales</taxon>
        <taxon>Paxilineae</taxon>
        <taxon>Paxillaceae</taxon>
        <taxon>Paxillus</taxon>
    </lineage>
</organism>
<keyword evidence="3" id="KW-1185">Reference proteome</keyword>
<reference evidence="3" key="2">
    <citation type="submission" date="2015-01" db="EMBL/GenBank/DDBJ databases">
        <title>Evolutionary Origins and Diversification of the Mycorrhizal Mutualists.</title>
        <authorList>
            <consortium name="DOE Joint Genome Institute"/>
            <consortium name="Mycorrhizal Genomics Consortium"/>
            <person name="Kohler A."/>
            <person name="Kuo A."/>
            <person name="Nagy L.G."/>
            <person name="Floudas D."/>
            <person name="Copeland A."/>
            <person name="Barry K.W."/>
            <person name="Cichocki N."/>
            <person name="Veneault-Fourrey C."/>
            <person name="LaButti K."/>
            <person name="Lindquist E.A."/>
            <person name="Lipzen A."/>
            <person name="Lundell T."/>
            <person name="Morin E."/>
            <person name="Murat C."/>
            <person name="Riley R."/>
            <person name="Ohm R."/>
            <person name="Sun H."/>
            <person name="Tunlid A."/>
            <person name="Henrissat B."/>
            <person name="Grigoriev I.V."/>
            <person name="Hibbett D.S."/>
            <person name="Martin F."/>
        </authorList>
    </citation>
    <scope>NUCLEOTIDE SEQUENCE [LARGE SCALE GENOMIC DNA]</scope>
    <source>
        <strain evidence="3">Ve08.2h10</strain>
    </source>
</reference>
<evidence type="ECO:0000256" key="1">
    <source>
        <dbReference type="SAM" id="MobiDB-lite"/>
    </source>
</evidence>
<dbReference type="AlphaFoldDB" id="A0A0D0E6U0"/>
<evidence type="ECO:0000313" key="2">
    <source>
        <dbReference type="EMBL" id="KIK97269.1"/>
    </source>
</evidence>